<dbReference type="Proteomes" id="UP001218218">
    <property type="component" value="Unassembled WGS sequence"/>
</dbReference>
<feature type="region of interest" description="Disordered" evidence="1">
    <location>
        <begin position="246"/>
        <end position="276"/>
    </location>
</feature>
<protein>
    <submittedName>
        <fullName evidence="2">Uncharacterized protein</fullName>
    </submittedName>
</protein>
<gene>
    <name evidence="2" type="ORF">DFH08DRAFT_400312</name>
</gene>
<dbReference type="AlphaFoldDB" id="A0AAD6ZDA7"/>
<evidence type="ECO:0000313" key="3">
    <source>
        <dbReference type="Proteomes" id="UP001218218"/>
    </source>
</evidence>
<evidence type="ECO:0000256" key="1">
    <source>
        <dbReference type="SAM" id="MobiDB-lite"/>
    </source>
</evidence>
<name>A0AAD6ZDA7_9AGAR</name>
<comment type="caution">
    <text evidence="2">The sequence shown here is derived from an EMBL/GenBank/DDBJ whole genome shotgun (WGS) entry which is preliminary data.</text>
</comment>
<organism evidence="2 3">
    <name type="scientific">Mycena albidolilacea</name>
    <dbReference type="NCBI Taxonomy" id="1033008"/>
    <lineage>
        <taxon>Eukaryota</taxon>
        <taxon>Fungi</taxon>
        <taxon>Dikarya</taxon>
        <taxon>Basidiomycota</taxon>
        <taxon>Agaricomycotina</taxon>
        <taxon>Agaricomycetes</taxon>
        <taxon>Agaricomycetidae</taxon>
        <taxon>Agaricales</taxon>
        <taxon>Marasmiineae</taxon>
        <taxon>Mycenaceae</taxon>
        <taxon>Mycena</taxon>
    </lineage>
</organism>
<feature type="compositionally biased region" description="Basic and acidic residues" evidence="1">
    <location>
        <begin position="246"/>
        <end position="256"/>
    </location>
</feature>
<keyword evidence="3" id="KW-1185">Reference proteome</keyword>
<reference evidence="2" key="1">
    <citation type="submission" date="2023-03" db="EMBL/GenBank/DDBJ databases">
        <title>Massive genome expansion in bonnet fungi (Mycena s.s.) driven by repeated elements and novel gene families across ecological guilds.</title>
        <authorList>
            <consortium name="Lawrence Berkeley National Laboratory"/>
            <person name="Harder C.B."/>
            <person name="Miyauchi S."/>
            <person name="Viragh M."/>
            <person name="Kuo A."/>
            <person name="Thoen E."/>
            <person name="Andreopoulos B."/>
            <person name="Lu D."/>
            <person name="Skrede I."/>
            <person name="Drula E."/>
            <person name="Henrissat B."/>
            <person name="Morin E."/>
            <person name="Kohler A."/>
            <person name="Barry K."/>
            <person name="LaButti K."/>
            <person name="Morin E."/>
            <person name="Salamov A."/>
            <person name="Lipzen A."/>
            <person name="Mereny Z."/>
            <person name="Hegedus B."/>
            <person name="Baldrian P."/>
            <person name="Stursova M."/>
            <person name="Weitz H."/>
            <person name="Taylor A."/>
            <person name="Grigoriev I.V."/>
            <person name="Nagy L.G."/>
            <person name="Martin F."/>
            <person name="Kauserud H."/>
        </authorList>
    </citation>
    <scope>NUCLEOTIDE SEQUENCE</scope>
    <source>
        <strain evidence="2">CBHHK002</strain>
    </source>
</reference>
<dbReference type="EMBL" id="JARIHO010000059">
    <property type="protein sequence ID" value="KAJ7318119.1"/>
    <property type="molecule type" value="Genomic_DNA"/>
</dbReference>
<sequence length="276" mass="29615">MDTDPLADSVPPRHAIESDEEEDEYNPLRPQPNLPLAIDVQVVGTVTPVPVFGLVVATGSIGKYWARGAELGEQVAAVMVNKIQVGLLFRPSWTQAVVLVSEVTTRLPLWGMHPYARTVVDALKPKSVTLLDTYAVSAYISDARIPYLDAPLRFLATDAPSATITSSAEPFAAPNLVQSTSAAFVALRAEHSASATLLLVPAPHVSPPVPRDLAPSDFSHRNDPAPWAPTPVRTAHALLFAALGEKDTPAWKEPAPEKPSAGQARKRPDTELGMYI</sequence>
<evidence type="ECO:0000313" key="2">
    <source>
        <dbReference type="EMBL" id="KAJ7318119.1"/>
    </source>
</evidence>
<feature type="region of interest" description="Disordered" evidence="1">
    <location>
        <begin position="1"/>
        <end position="30"/>
    </location>
</feature>
<proteinExistence type="predicted"/>
<accession>A0AAD6ZDA7</accession>